<feature type="region of interest" description="Disordered" evidence="1">
    <location>
        <begin position="27"/>
        <end position="59"/>
    </location>
</feature>
<reference evidence="2 3" key="1">
    <citation type="journal article" date="2019" name="Int. J. Syst. Evol. Microbiol.">
        <title>The Global Catalogue of Microorganisms (GCM) 10K type strain sequencing project: providing services to taxonomists for standard genome sequencing and annotation.</title>
        <authorList>
            <consortium name="The Broad Institute Genomics Platform"/>
            <consortium name="The Broad Institute Genome Sequencing Center for Infectious Disease"/>
            <person name="Wu L."/>
            <person name="Ma J."/>
        </authorList>
    </citation>
    <scope>NUCLEOTIDE SEQUENCE [LARGE SCALE GENOMIC DNA]</scope>
    <source>
        <strain evidence="2 3">JCM 16331</strain>
    </source>
</reference>
<comment type="caution">
    <text evidence="2">The sequence shown here is derived from an EMBL/GenBank/DDBJ whole genome shotgun (WGS) entry which is preliminary data.</text>
</comment>
<dbReference type="AlphaFoldDB" id="A0A830GF25"/>
<organism evidence="2 3">
    <name type="scientific">Halarchaeum nitratireducens</name>
    <dbReference type="NCBI Taxonomy" id="489913"/>
    <lineage>
        <taxon>Archaea</taxon>
        <taxon>Methanobacteriati</taxon>
        <taxon>Methanobacteriota</taxon>
        <taxon>Stenosarchaea group</taxon>
        <taxon>Halobacteria</taxon>
        <taxon>Halobacteriales</taxon>
        <taxon>Halobacteriaceae</taxon>
    </lineage>
</organism>
<evidence type="ECO:0000256" key="1">
    <source>
        <dbReference type="SAM" id="MobiDB-lite"/>
    </source>
</evidence>
<sequence length="59" mass="6284">MPLDPGLGKNQYDRTLSSDCGALLQSEFRAEPEKDAAARDAEPSPESGEGPLMMLCVST</sequence>
<gene>
    <name evidence="2" type="ORF">GCM10009021_28600</name>
</gene>
<keyword evidence="3" id="KW-1185">Reference proteome</keyword>
<proteinExistence type="predicted"/>
<dbReference type="Proteomes" id="UP000608850">
    <property type="component" value="Unassembled WGS sequence"/>
</dbReference>
<name>A0A830GF25_9EURY</name>
<accession>A0A830GF25</accession>
<evidence type="ECO:0000313" key="2">
    <source>
        <dbReference type="EMBL" id="GGN25020.1"/>
    </source>
</evidence>
<evidence type="ECO:0000313" key="3">
    <source>
        <dbReference type="Proteomes" id="UP000608850"/>
    </source>
</evidence>
<dbReference type="EMBL" id="BMOQ01000008">
    <property type="protein sequence ID" value="GGN25020.1"/>
    <property type="molecule type" value="Genomic_DNA"/>
</dbReference>
<protein>
    <submittedName>
        <fullName evidence="2">Uncharacterized protein</fullName>
    </submittedName>
</protein>
<feature type="compositionally biased region" description="Basic and acidic residues" evidence="1">
    <location>
        <begin position="28"/>
        <end position="42"/>
    </location>
</feature>